<name>A0A381R9L2_9ZZZZ</name>
<gene>
    <name evidence="1" type="ORF">METZ01_LOCUS40383</name>
</gene>
<accession>A0A381R9L2</accession>
<reference evidence="1" key="1">
    <citation type="submission" date="2018-05" db="EMBL/GenBank/DDBJ databases">
        <authorList>
            <person name="Lanie J.A."/>
            <person name="Ng W.-L."/>
            <person name="Kazmierczak K.M."/>
            <person name="Andrzejewski T.M."/>
            <person name="Davidsen T.M."/>
            <person name="Wayne K.J."/>
            <person name="Tettelin H."/>
            <person name="Glass J.I."/>
            <person name="Rusch D."/>
            <person name="Podicherti R."/>
            <person name="Tsui H.-C.T."/>
            <person name="Winkler M.E."/>
        </authorList>
    </citation>
    <scope>NUCLEOTIDE SEQUENCE</scope>
</reference>
<dbReference type="EMBL" id="UINC01001728">
    <property type="protein sequence ID" value="SUZ87529.1"/>
    <property type="molecule type" value="Genomic_DNA"/>
</dbReference>
<evidence type="ECO:0000313" key="1">
    <source>
        <dbReference type="EMBL" id="SUZ87529.1"/>
    </source>
</evidence>
<dbReference type="AlphaFoldDB" id="A0A381R9L2"/>
<organism evidence="1">
    <name type="scientific">marine metagenome</name>
    <dbReference type="NCBI Taxonomy" id="408172"/>
    <lineage>
        <taxon>unclassified sequences</taxon>
        <taxon>metagenomes</taxon>
        <taxon>ecological metagenomes</taxon>
    </lineage>
</organism>
<protein>
    <submittedName>
        <fullName evidence="1">Uncharacterized protein</fullName>
    </submittedName>
</protein>
<sequence>MALIRGWYLGYFKGMGMCIRSVVKGWGWVLEIPDLVYELEGDGHMKLLGDRSQLDLDELKVRVQYALGAD</sequence>
<proteinExistence type="predicted"/>